<reference evidence="2" key="1">
    <citation type="journal article" date="2021" name="PeerJ">
        <title>Extensive microbial diversity within the chicken gut microbiome revealed by metagenomics and culture.</title>
        <authorList>
            <person name="Gilroy R."/>
            <person name="Ravi A."/>
            <person name="Getino M."/>
            <person name="Pursley I."/>
            <person name="Horton D.L."/>
            <person name="Alikhan N.F."/>
            <person name="Baker D."/>
            <person name="Gharbi K."/>
            <person name="Hall N."/>
            <person name="Watson M."/>
            <person name="Adriaenssens E.M."/>
            <person name="Foster-Nyarko E."/>
            <person name="Jarju S."/>
            <person name="Secka A."/>
            <person name="Antonio M."/>
            <person name="Oren A."/>
            <person name="Chaudhuri R.R."/>
            <person name="La Ragione R."/>
            <person name="Hildebrand F."/>
            <person name="Pallen M.J."/>
        </authorList>
    </citation>
    <scope>NUCLEOTIDE SEQUENCE</scope>
    <source>
        <strain evidence="2">Gambia11-129</strain>
    </source>
</reference>
<dbReference type="CDD" id="cd06257">
    <property type="entry name" value="DnaJ"/>
    <property type="match status" value="1"/>
</dbReference>
<dbReference type="PRINTS" id="PR00625">
    <property type="entry name" value="JDOMAIN"/>
</dbReference>
<protein>
    <submittedName>
        <fullName evidence="2">DnaJ domain-containing protein</fullName>
    </submittedName>
</protein>
<proteinExistence type="predicted"/>
<accession>A0A9D1TML9</accession>
<dbReference type="Pfam" id="PF00226">
    <property type="entry name" value="DnaJ"/>
    <property type="match status" value="1"/>
</dbReference>
<dbReference type="SUPFAM" id="SSF46565">
    <property type="entry name" value="Chaperone J-domain"/>
    <property type="match status" value="1"/>
</dbReference>
<comment type="caution">
    <text evidence="2">The sequence shown here is derived from an EMBL/GenBank/DDBJ whole genome shotgun (WGS) entry which is preliminary data.</text>
</comment>
<dbReference type="InterPro" id="IPR036869">
    <property type="entry name" value="J_dom_sf"/>
</dbReference>
<evidence type="ECO:0000313" key="2">
    <source>
        <dbReference type="EMBL" id="HIV98667.1"/>
    </source>
</evidence>
<feature type="domain" description="J" evidence="1">
    <location>
        <begin position="289"/>
        <end position="349"/>
    </location>
</feature>
<dbReference type="Proteomes" id="UP000823936">
    <property type="component" value="Unassembled WGS sequence"/>
</dbReference>
<evidence type="ECO:0000259" key="1">
    <source>
        <dbReference type="PROSITE" id="PS50076"/>
    </source>
</evidence>
<gene>
    <name evidence="2" type="ORF">IAB12_02670</name>
</gene>
<name>A0A9D1TML9_9SPIO</name>
<dbReference type="InterPro" id="IPR001623">
    <property type="entry name" value="DnaJ_domain"/>
</dbReference>
<dbReference type="EMBL" id="DXHU01000011">
    <property type="protein sequence ID" value="HIV98667.1"/>
    <property type="molecule type" value="Genomic_DNA"/>
</dbReference>
<evidence type="ECO:0000313" key="3">
    <source>
        <dbReference type="Proteomes" id="UP000823936"/>
    </source>
</evidence>
<organism evidence="2 3">
    <name type="scientific">Candidatus Ornithospirochaeta avicola</name>
    <dbReference type="NCBI Taxonomy" id="2840896"/>
    <lineage>
        <taxon>Bacteria</taxon>
        <taxon>Pseudomonadati</taxon>
        <taxon>Spirochaetota</taxon>
        <taxon>Spirochaetia</taxon>
        <taxon>Spirochaetales</taxon>
        <taxon>Spirochaetaceae</taxon>
        <taxon>Spirochaetaceae incertae sedis</taxon>
        <taxon>Candidatus Ornithospirochaeta</taxon>
    </lineage>
</organism>
<dbReference type="Gene3D" id="1.10.287.110">
    <property type="entry name" value="DnaJ domain"/>
    <property type="match status" value="1"/>
</dbReference>
<reference evidence="2" key="2">
    <citation type="submission" date="2021-04" db="EMBL/GenBank/DDBJ databases">
        <authorList>
            <person name="Gilroy R."/>
        </authorList>
    </citation>
    <scope>NUCLEOTIDE SEQUENCE</scope>
    <source>
        <strain evidence="2">Gambia11-129</strain>
    </source>
</reference>
<dbReference type="AlphaFoldDB" id="A0A9D1TML9"/>
<dbReference type="PROSITE" id="PS50076">
    <property type="entry name" value="DNAJ_2"/>
    <property type="match status" value="1"/>
</dbReference>
<sequence length="349" mass="40584">MERELEKDMFSLFSRTAGELTLCANEEIEKEIVLDGKKRSADFYSFSLSGSFLSVKMKEIYVHKTVFKMEESVKKYYINDHECSPFSALSVLQVLKKSGYDVKQSLLEQQNDNFPIESMKIRRNEEGIKLYLAAVSRCGLKCIILTLEKKEDGSYYINAFPSSLIPFDASPYKEVFLGIDSLSEHVDRDIRKALIRYLDSLNNITLACGLQKTDIITYMSFLEKMEQSRAPFTFSLEINKSKEKDYFVTPLDFSYYPGFFQDTDEQRARFFDYYDAQGESEEKEKDRAYYLSVLGLDESATKEDIRNAWRILSKRFHPDGISSLNLDKAFLDFAQQRMSEINEAYEKLK</sequence>